<feature type="compositionally biased region" description="Polar residues" evidence="1">
    <location>
        <begin position="377"/>
        <end position="404"/>
    </location>
</feature>
<feature type="region of interest" description="Disordered" evidence="1">
    <location>
        <begin position="299"/>
        <end position="318"/>
    </location>
</feature>
<dbReference type="RefSeq" id="XP_060121156.1">
    <property type="nucleotide sequence ID" value="XM_060265173.1"/>
</dbReference>
<organism evidence="2 3">
    <name type="scientific">Malassezia japonica</name>
    <dbReference type="NCBI Taxonomy" id="223818"/>
    <lineage>
        <taxon>Eukaryota</taxon>
        <taxon>Fungi</taxon>
        <taxon>Dikarya</taxon>
        <taxon>Basidiomycota</taxon>
        <taxon>Ustilaginomycotina</taxon>
        <taxon>Malasseziomycetes</taxon>
        <taxon>Malasseziales</taxon>
        <taxon>Malasseziaceae</taxon>
        <taxon>Malassezia</taxon>
    </lineage>
</organism>
<sequence>MSKAYAVPGPTLRHETNATVTTGSSAVSFVPTDQVQTAVSNYGDYIVIDTLVPPSRYLPPTLSVAKLAGQIQTDLVSELNRLGLGMGSRVASIAHPRSKEVEAEQFVRTPSGDLIDPALSSTGHPGDSRRARLGVRSLRGEPLLTYFPPPAAAEPTSVGGQVTTCPCVCCRSHCVGADPQTKRLPILTRSLAADEAGNALVSAPSAKELAPSTSEHTALGAPFSEASAPRSIVRLVDGKREVRSVAPHKSLGDLRTTAAMQQPVPALHASRRHLTPPSRKVETWDEEPRPAARITVRPSGALGTAQIPVSPAPPTRAEKGMSVFAPLQLSQDLESQLVLDESYTQNHISPPRGVHTTPPLSSPSSYASSRYYRETDSSPGSAYSVDPSSTPIAARYSRSTSNLRQKAAKDRELPPLPPMPTTIPAPIQPIQPTWAQRSQPAQTPVKAPAHSTPPVQYEATMGNFGYEPSGTSQGTRVRVIAGNSPLNRNVVRERA</sequence>
<feature type="region of interest" description="Disordered" evidence="1">
    <location>
        <begin position="444"/>
        <end position="481"/>
    </location>
</feature>
<feature type="region of interest" description="Disordered" evidence="1">
    <location>
        <begin position="346"/>
        <end position="417"/>
    </location>
</feature>
<feature type="compositionally biased region" description="Low complexity" evidence="1">
    <location>
        <begin position="358"/>
        <end position="370"/>
    </location>
</feature>
<dbReference type="AlphaFoldDB" id="A0AAF0EZU5"/>
<gene>
    <name evidence="2" type="ORF">MJAP1_001208</name>
</gene>
<accession>A0AAF0EZU5</accession>
<feature type="region of interest" description="Disordered" evidence="1">
    <location>
        <begin position="265"/>
        <end position="288"/>
    </location>
</feature>
<protein>
    <submittedName>
        <fullName evidence="2">Uncharacterized protein</fullName>
    </submittedName>
</protein>
<keyword evidence="3" id="KW-1185">Reference proteome</keyword>
<name>A0AAF0EZU5_9BASI</name>
<dbReference type="GeneID" id="85224857"/>
<feature type="compositionally biased region" description="Basic and acidic residues" evidence="1">
    <location>
        <begin position="279"/>
        <end position="288"/>
    </location>
</feature>
<reference evidence="2" key="1">
    <citation type="submission" date="2023-03" db="EMBL/GenBank/DDBJ databases">
        <title>Mating type loci evolution in Malassezia.</title>
        <authorList>
            <person name="Coelho M.A."/>
        </authorList>
    </citation>
    <scope>NUCLEOTIDE SEQUENCE</scope>
    <source>
        <strain evidence="2">CBS 9431</strain>
    </source>
</reference>
<evidence type="ECO:0000313" key="3">
    <source>
        <dbReference type="Proteomes" id="UP001217754"/>
    </source>
</evidence>
<evidence type="ECO:0000256" key="1">
    <source>
        <dbReference type="SAM" id="MobiDB-lite"/>
    </source>
</evidence>
<dbReference type="Proteomes" id="UP001217754">
    <property type="component" value="Chromosome 2"/>
</dbReference>
<evidence type="ECO:0000313" key="2">
    <source>
        <dbReference type="EMBL" id="WFD38259.1"/>
    </source>
</evidence>
<dbReference type="EMBL" id="CP119959">
    <property type="protein sequence ID" value="WFD38259.1"/>
    <property type="molecule type" value="Genomic_DNA"/>
</dbReference>
<proteinExistence type="predicted"/>